<evidence type="ECO:0000256" key="3">
    <source>
        <dbReference type="ARBA" id="ARBA00022532"/>
    </source>
</evidence>
<evidence type="ECO:0000256" key="5">
    <source>
        <dbReference type="ARBA" id="ARBA00023027"/>
    </source>
</evidence>
<feature type="domain" description="Lactate/malate dehydrogenase C-terminal" evidence="12">
    <location>
        <begin position="173"/>
        <end position="333"/>
    </location>
</feature>
<dbReference type="Gene3D" id="3.40.50.720">
    <property type="entry name" value="NAD(P)-binding Rossmann-like Domain"/>
    <property type="match status" value="1"/>
</dbReference>
<dbReference type="InterPro" id="IPR015955">
    <property type="entry name" value="Lactate_DH/Glyco_Ohase_4_C"/>
</dbReference>
<dbReference type="PANTHER" id="PTHR11540:SF16">
    <property type="entry name" value="MALATE DEHYDROGENASE, MITOCHONDRIAL"/>
    <property type="match status" value="1"/>
</dbReference>
<organism evidence="13">
    <name type="scientific">Heliothis virescens</name>
    <name type="common">Tobacco budworm moth</name>
    <dbReference type="NCBI Taxonomy" id="7102"/>
    <lineage>
        <taxon>Eukaryota</taxon>
        <taxon>Metazoa</taxon>
        <taxon>Ecdysozoa</taxon>
        <taxon>Arthropoda</taxon>
        <taxon>Hexapoda</taxon>
        <taxon>Insecta</taxon>
        <taxon>Pterygota</taxon>
        <taxon>Neoptera</taxon>
        <taxon>Endopterygota</taxon>
        <taxon>Lepidoptera</taxon>
        <taxon>Glossata</taxon>
        <taxon>Ditrysia</taxon>
        <taxon>Noctuoidea</taxon>
        <taxon>Noctuidae</taxon>
        <taxon>Heliothinae</taxon>
        <taxon>Heliothis</taxon>
    </lineage>
</organism>
<dbReference type="SUPFAM" id="SSF51735">
    <property type="entry name" value="NAD(P)-binding Rossmann-fold domains"/>
    <property type="match status" value="1"/>
</dbReference>
<evidence type="ECO:0000256" key="9">
    <source>
        <dbReference type="PIRSR" id="PIRSR000102-3"/>
    </source>
</evidence>
<feature type="domain" description="Lactate/malate dehydrogenase N-terminal" evidence="11">
    <location>
        <begin position="28"/>
        <end position="171"/>
    </location>
</feature>
<feature type="binding site" evidence="9">
    <location>
        <begin position="33"/>
        <end position="39"/>
    </location>
    <ligand>
        <name>NAD(+)</name>
        <dbReference type="ChEBI" id="CHEBI:57540"/>
    </ligand>
</feature>
<evidence type="ECO:0000256" key="7">
    <source>
        <dbReference type="PIRSR" id="PIRSR000102-1"/>
    </source>
</evidence>
<dbReference type="GO" id="GO:0005739">
    <property type="term" value="C:mitochondrion"/>
    <property type="evidence" value="ECO:0007669"/>
    <property type="project" value="TreeGrafter"/>
</dbReference>
<gene>
    <name evidence="13" type="ORF">B5V51_8587</name>
</gene>
<dbReference type="PIRSF" id="PIRSF000102">
    <property type="entry name" value="Lac_mal_DH"/>
    <property type="match status" value="1"/>
</dbReference>
<feature type="binding site" evidence="8">
    <location>
        <position position="179"/>
    </location>
    <ligand>
        <name>substrate</name>
    </ligand>
</feature>
<dbReference type="InterPro" id="IPR036291">
    <property type="entry name" value="NAD(P)-bd_dom_sf"/>
</dbReference>
<feature type="active site" description="Proton acceptor" evidence="7">
    <location>
        <position position="203"/>
    </location>
</feature>
<dbReference type="Pfam" id="PF00056">
    <property type="entry name" value="Ldh_1_N"/>
    <property type="match status" value="1"/>
</dbReference>
<dbReference type="GO" id="GO:0019752">
    <property type="term" value="P:carboxylic acid metabolic process"/>
    <property type="evidence" value="ECO:0007669"/>
    <property type="project" value="InterPro"/>
</dbReference>
<evidence type="ECO:0000256" key="4">
    <source>
        <dbReference type="ARBA" id="ARBA00023002"/>
    </source>
</evidence>
<evidence type="ECO:0000256" key="1">
    <source>
        <dbReference type="ARBA" id="ARBA00012995"/>
    </source>
</evidence>
<proteinExistence type="inferred from homology"/>
<evidence type="ECO:0000313" key="13">
    <source>
        <dbReference type="EMBL" id="PCG76838.1"/>
    </source>
</evidence>
<reference evidence="13" key="1">
    <citation type="submission" date="2017-09" db="EMBL/GenBank/DDBJ databases">
        <title>Contemporary evolution of a Lepidopteran species, Heliothis virescens, in response to modern agricultural practices.</title>
        <authorList>
            <person name="Fritz M.L."/>
            <person name="Deyonke A.M."/>
            <person name="Papanicolaou A."/>
            <person name="Micinski S."/>
            <person name="Westbrook J."/>
            <person name="Gould F."/>
        </authorList>
    </citation>
    <scope>NUCLEOTIDE SEQUENCE [LARGE SCALE GENOMIC DNA]</scope>
    <source>
        <strain evidence="13">HvINT-</strain>
        <tissue evidence="13">Whole body</tissue>
    </source>
</reference>
<comment type="catalytic activity">
    <reaction evidence="6">
        <text>(S)-malate + NAD(+) = oxaloacetate + NADH + H(+)</text>
        <dbReference type="Rhea" id="RHEA:21432"/>
        <dbReference type="ChEBI" id="CHEBI:15378"/>
        <dbReference type="ChEBI" id="CHEBI:15589"/>
        <dbReference type="ChEBI" id="CHEBI:16452"/>
        <dbReference type="ChEBI" id="CHEBI:57540"/>
        <dbReference type="ChEBI" id="CHEBI:57945"/>
        <dbReference type="EC" id="1.1.1.37"/>
    </reaction>
</comment>
<feature type="binding site" evidence="9">
    <location>
        <position position="59"/>
    </location>
    <ligand>
        <name>NAD(+)</name>
        <dbReference type="ChEBI" id="CHEBI:57540"/>
    </ligand>
</feature>
<feature type="binding site" evidence="8">
    <location>
        <position position="113"/>
    </location>
    <ligand>
        <name>substrate</name>
    </ligand>
</feature>
<dbReference type="GO" id="GO:0030060">
    <property type="term" value="F:L-malate dehydrogenase (NAD+) activity"/>
    <property type="evidence" value="ECO:0007669"/>
    <property type="project" value="UniProtKB-EC"/>
</dbReference>
<dbReference type="Gene3D" id="3.90.110.10">
    <property type="entry name" value="Lactate dehydrogenase/glycoside hydrolase, family 4, C-terminal"/>
    <property type="match status" value="1"/>
</dbReference>
<dbReference type="STRING" id="7102.A0A2A4JYT0"/>
<feature type="binding site" evidence="9">
    <location>
        <position position="120"/>
    </location>
    <ligand>
        <name>NAD(+)</name>
        <dbReference type="ChEBI" id="CHEBI:57540"/>
    </ligand>
</feature>
<dbReference type="InterPro" id="IPR001557">
    <property type="entry name" value="L-lactate/malate_DH"/>
</dbReference>
<dbReference type="SUPFAM" id="SSF56327">
    <property type="entry name" value="LDH C-terminal domain-like"/>
    <property type="match status" value="1"/>
</dbReference>
<dbReference type="Pfam" id="PF02866">
    <property type="entry name" value="Ldh_1_C"/>
    <property type="match status" value="1"/>
</dbReference>
<evidence type="ECO:0000259" key="12">
    <source>
        <dbReference type="Pfam" id="PF02866"/>
    </source>
</evidence>
<dbReference type="PANTHER" id="PTHR11540">
    <property type="entry name" value="MALATE AND LACTATE DEHYDROGENASE"/>
    <property type="match status" value="1"/>
</dbReference>
<evidence type="ECO:0000259" key="11">
    <source>
        <dbReference type="Pfam" id="PF00056"/>
    </source>
</evidence>
<accession>A0A2A4JYT0</accession>
<evidence type="ECO:0000256" key="2">
    <source>
        <dbReference type="ARBA" id="ARBA00016075"/>
    </source>
</evidence>
<feature type="binding site" evidence="8">
    <location>
        <position position="107"/>
    </location>
    <ligand>
        <name>substrate</name>
    </ligand>
</feature>
<dbReference type="GO" id="GO:0006099">
    <property type="term" value="P:tricarboxylic acid cycle"/>
    <property type="evidence" value="ECO:0007669"/>
    <property type="project" value="UniProtKB-KW"/>
</dbReference>
<dbReference type="InterPro" id="IPR022383">
    <property type="entry name" value="Lactate/malate_DH_C"/>
</dbReference>
<protein>
    <recommendedName>
        <fullName evidence="2">Malate dehydrogenase, mitochondrial</fullName>
        <ecNumber evidence="1">1.1.1.37</ecNumber>
    </recommendedName>
</protein>
<comment type="caution">
    <text evidence="13">The sequence shown here is derived from an EMBL/GenBank/DDBJ whole genome shotgun (WGS) entry which is preliminary data.</text>
</comment>
<comment type="similarity">
    <text evidence="10">Belongs to the LDH/MDH superfamily.</text>
</comment>
<keyword evidence="5 9" id="KW-0520">NAD</keyword>
<dbReference type="EMBL" id="NWSH01000379">
    <property type="protein sequence ID" value="PCG76838.1"/>
    <property type="molecule type" value="Genomic_DNA"/>
</dbReference>
<feature type="binding site" evidence="8">
    <location>
        <position position="145"/>
    </location>
    <ligand>
        <name>substrate</name>
    </ligand>
</feature>
<name>A0A2A4JYT0_HELVI</name>
<dbReference type="AlphaFoldDB" id="A0A2A4JYT0"/>
<keyword evidence="4 10" id="KW-0560">Oxidoreductase</keyword>
<evidence type="ECO:0000256" key="10">
    <source>
        <dbReference type="RuleBase" id="RU003369"/>
    </source>
</evidence>
<sequence length="348" mass="38044">MFRKKSTRLLLNRNVLAKLKCISVRNVQISVIGAAGEVGANLSLMLKQNHKITKLNLYDDDEKILGAAMELGHIPGGPHVTGFSGENGLHAAVQGSELVVMVQRVPRKPGNTREQMIAANAPALQRLCRAMADENPGAFLAITTNPLNSMVPFASALLYKYGSYNPFKVFGVTHIDAARSRTYAANALNVSCRNLFLPVIGGHSDDTVIPLFSNISPSEYTIDPCQADTLTRLVRKSGTEIVFQKQGCESAVLGVAWSINEFCNLMIDAISGGEVTVNSYTANPHFGTRFFSGPTVVGPYGILRACYEFTYSDYESFLVTSSVPIINRDVNLGEEYVKYIEFAMKPKY</sequence>
<evidence type="ECO:0000256" key="8">
    <source>
        <dbReference type="PIRSR" id="PIRSR000102-2"/>
    </source>
</evidence>
<dbReference type="EC" id="1.1.1.37" evidence="1"/>
<dbReference type="InterPro" id="IPR001236">
    <property type="entry name" value="Lactate/malate_DH_N"/>
</dbReference>
<evidence type="ECO:0000256" key="6">
    <source>
        <dbReference type="ARBA" id="ARBA00048313"/>
    </source>
</evidence>
<keyword evidence="3" id="KW-0816">Tricarboxylic acid cycle</keyword>